<evidence type="ECO:0000313" key="3">
    <source>
        <dbReference type="Proteomes" id="UP001174932"/>
    </source>
</evidence>
<sequence>MMPSIGASFAFRTLLILLMVGGPVTYAAALTEPKRPPQTELQKDGQTPNDGMDDPDAAEDSAEDPATGLPMPDSLIDKNAKDNAGPAVDDHSDIPVEIILDPALLPAPVQKLRVALVEAAASGDVERLRPLLGDAKEPTQIAIGDAPEDPILGIKSISGDPDGREILAIMLDILSTGAALVDKGTPNETYVWPYFAEKSLDKLSPPEIVELYRIVTAADVVDMKEFGGYNFYRIGISADGKWKFFVAGD</sequence>
<comment type="caution">
    <text evidence="2">The sequence shown here is derived from an EMBL/GenBank/DDBJ whole genome shotgun (WGS) entry which is preliminary data.</text>
</comment>
<reference evidence="2" key="2">
    <citation type="submission" date="2023-07" db="EMBL/GenBank/DDBJ databases">
        <authorList>
            <person name="Shen H."/>
        </authorList>
    </citation>
    <scope>NUCLEOTIDE SEQUENCE</scope>
    <source>
        <strain evidence="2">TNR-22</strain>
    </source>
</reference>
<gene>
    <name evidence="2" type="ORF">Q4481_06565</name>
</gene>
<organism evidence="2 3">
    <name type="scientific">Rhizobium alvei</name>
    <dbReference type="NCBI Taxonomy" id="1132659"/>
    <lineage>
        <taxon>Bacteria</taxon>
        <taxon>Pseudomonadati</taxon>
        <taxon>Pseudomonadota</taxon>
        <taxon>Alphaproteobacteria</taxon>
        <taxon>Hyphomicrobiales</taxon>
        <taxon>Rhizobiaceae</taxon>
        <taxon>Rhizobium/Agrobacterium group</taxon>
        <taxon>Rhizobium</taxon>
    </lineage>
</organism>
<feature type="region of interest" description="Disordered" evidence="1">
    <location>
        <begin position="31"/>
        <end position="88"/>
    </location>
</feature>
<dbReference type="EMBL" id="JAUOZU010000006">
    <property type="protein sequence ID" value="MDO6963612.1"/>
    <property type="molecule type" value="Genomic_DNA"/>
</dbReference>
<evidence type="ECO:0000313" key="2">
    <source>
        <dbReference type="EMBL" id="MDO6963612.1"/>
    </source>
</evidence>
<feature type="compositionally biased region" description="Acidic residues" evidence="1">
    <location>
        <begin position="51"/>
        <end position="63"/>
    </location>
</feature>
<accession>A0ABT8YIX5</accession>
<protein>
    <submittedName>
        <fullName evidence="2">Uncharacterized protein</fullName>
    </submittedName>
</protein>
<evidence type="ECO:0000256" key="1">
    <source>
        <dbReference type="SAM" id="MobiDB-lite"/>
    </source>
</evidence>
<feature type="compositionally biased region" description="Basic and acidic residues" evidence="1">
    <location>
        <begin position="32"/>
        <end position="43"/>
    </location>
</feature>
<name>A0ABT8YIX5_9HYPH</name>
<reference evidence="2" key="1">
    <citation type="journal article" date="2015" name="Int. J. Syst. Evol. Microbiol.">
        <title>Rhizobium alvei sp. nov., isolated from a freshwater river.</title>
        <authorList>
            <person name="Sheu S.Y."/>
            <person name="Huang H.W."/>
            <person name="Young C.C."/>
            <person name="Chen W.M."/>
        </authorList>
    </citation>
    <scope>NUCLEOTIDE SEQUENCE</scope>
    <source>
        <strain evidence="2">TNR-22</strain>
    </source>
</reference>
<keyword evidence="3" id="KW-1185">Reference proteome</keyword>
<dbReference type="Proteomes" id="UP001174932">
    <property type="component" value="Unassembled WGS sequence"/>
</dbReference>
<proteinExistence type="predicted"/>